<keyword evidence="5 8" id="KW-0812">Transmembrane</keyword>
<evidence type="ECO:0000256" key="6">
    <source>
        <dbReference type="ARBA" id="ARBA00022989"/>
    </source>
</evidence>
<evidence type="ECO:0000256" key="1">
    <source>
        <dbReference type="ARBA" id="ARBA00004651"/>
    </source>
</evidence>
<feature type="transmembrane region" description="Helical" evidence="8">
    <location>
        <begin position="148"/>
        <end position="170"/>
    </location>
</feature>
<evidence type="ECO:0000256" key="5">
    <source>
        <dbReference type="ARBA" id="ARBA00022692"/>
    </source>
</evidence>
<feature type="transmembrane region" description="Helical" evidence="8">
    <location>
        <begin position="271"/>
        <end position="291"/>
    </location>
</feature>
<evidence type="ECO:0000259" key="9">
    <source>
        <dbReference type="Pfam" id="PF13303"/>
    </source>
</evidence>
<evidence type="ECO:0000256" key="3">
    <source>
        <dbReference type="ARBA" id="ARBA00022475"/>
    </source>
</evidence>
<keyword evidence="4 10" id="KW-0762">Sugar transport</keyword>
<feature type="domain" description="Phosphotransferase system EIIC" evidence="9">
    <location>
        <begin position="44"/>
        <end position="358"/>
    </location>
</feature>
<evidence type="ECO:0000313" key="11">
    <source>
        <dbReference type="Proteomes" id="UP001449178"/>
    </source>
</evidence>
<dbReference type="EMBL" id="CP150637">
    <property type="protein sequence ID" value="WZW86901.1"/>
    <property type="molecule type" value="Genomic_DNA"/>
</dbReference>
<organism evidence="10 11">
    <name type="scientific">Ignatzschineria larvae DSM 13226</name>
    <dbReference type="NCBI Taxonomy" id="1111732"/>
    <lineage>
        <taxon>Bacteria</taxon>
        <taxon>Pseudomonadati</taxon>
        <taxon>Pseudomonadota</taxon>
        <taxon>Gammaproteobacteria</taxon>
        <taxon>Cardiobacteriales</taxon>
        <taxon>Ignatzschineriaceae</taxon>
        <taxon>Ignatzschineria</taxon>
    </lineage>
</organism>
<keyword evidence="6 8" id="KW-1133">Transmembrane helix</keyword>
<name>A0ABZ3BXE8_9GAMM</name>
<proteinExistence type="predicted"/>
<gene>
    <name evidence="10" type="ORF">WMO13_05790</name>
</gene>
<protein>
    <submittedName>
        <fullName evidence="10">PTS sugar transporter subunit IIC</fullName>
    </submittedName>
</protein>
<evidence type="ECO:0000256" key="2">
    <source>
        <dbReference type="ARBA" id="ARBA00022448"/>
    </source>
</evidence>
<dbReference type="RefSeq" id="WP_084331447.1">
    <property type="nucleotide sequence ID" value="NZ_AZOD01000011.1"/>
</dbReference>
<dbReference type="Proteomes" id="UP001449178">
    <property type="component" value="Chromosome"/>
</dbReference>
<evidence type="ECO:0000256" key="4">
    <source>
        <dbReference type="ARBA" id="ARBA00022597"/>
    </source>
</evidence>
<reference evidence="10 11" key="1">
    <citation type="submission" date="2024-03" db="EMBL/GenBank/DDBJ databases">
        <title>Complete Genome Sequence and Annotation of Ignatzschineria larvae DSM 13226.</title>
        <authorList>
            <person name="Cantrell E."/>
            <person name="Burcham Z.M."/>
        </authorList>
    </citation>
    <scope>NUCLEOTIDE SEQUENCE [LARGE SCALE GENOMIC DNA]</scope>
    <source>
        <strain evidence="10 11">DSM 13226</strain>
    </source>
</reference>
<dbReference type="Pfam" id="PF13303">
    <property type="entry name" value="PTS_EIIC_2"/>
    <property type="match status" value="1"/>
</dbReference>
<keyword evidence="2" id="KW-0813">Transport</keyword>
<comment type="subcellular location">
    <subcellularLocation>
        <location evidence="1">Cell membrane</location>
        <topology evidence="1">Multi-pass membrane protein</topology>
    </subcellularLocation>
</comment>
<feature type="transmembrane region" description="Helical" evidence="8">
    <location>
        <begin position="190"/>
        <end position="215"/>
    </location>
</feature>
<keyword evidence="3" id="KW-1003">Cell membrane</keyword>
<accession>A0ABZ3BXE8</accession>
<evidence type="ECO:0000313" key="10">
    <source>
        <dbReference type="EMBL" id="WZW86901.1"/>
    </source>
</evidence>
<feature type="transmembrane region" description="Helical" evidence="8">
    <location>
        <begin position="87"/>
        <end position="112"/>
    </location>
</feature>
<keyword evidence="7 8" id="KW-0472">Membrane</keyword>
<evidence type="ECO:0000256" key="8">
    <source>
        <dbReference type="SAM" id="Phobius"/>
    </source>
</evidence>
<feature type="transmembrane region" description="Helical" evidence="8">
    <location>
        <begin position="247"/>
        <end position="264"/>
    </location>
</feature>
<dbReference type="InterPro" id="IPR003352">
    <property type="entry name" value="PTS_EIIC"/>
</dbReference>
<feature type="transmembrane region" description="Helical" evidence="8">
    <location>
        <begin position="222"/>
        <end position="241"/>
    </location>
</feature>
<keyword evidence="11" id="KW-1185">Reference proteome</keyword>
<sequence>MGKDKSVITSSQNSLKEKGSFAQDIRIYLTKKGISLSPRIYFIQALSYMALGLFSSLLIGLILKTIGDKLGITTLSDIGQFAMDSKIVGGAIGVAIASSLQAPPLILFSALFVGAIGNQLGGPAGAYVAVLLSVEISKLCYQVTKLDIILIPLIMLLVGYGLAHLVGIPVSHLMQRLGQLINWATTQEPFSMSIIVALLMGLALTAPISSAALAFMLGLEGYAAGAAVIGCSAQMIGFATISYRDNSFGAVIAQAIGTSMLQIANIIKNPWILLPPTLAGMIVAPIGILLFEMKNNPAGAGMGTSGFVGQFMAFETMGFSWSVGFAVLLCHIVLPALFAWCIAYLLRKMRRIQDGDLALNYQ</sequence>
<feature type="transmembrane region" description="Helical" evidence="8">
    <location>
        <begin position="321"/>
        <end position="346"/>
    </location>
</feature>
<evidence type="ECO:0000256" key="7">
    <source>
        <dbReference type="ARBA" id="ARBA00023136"/>
    </source>
</evidence>
<feature type="transmembrane region" description="Helical" evidence="8">
    <location>
        <begin position="41"/>
        <end position="66"/>
    </location>
</feature>